<proteinExistence type="predicted"/>
<feature type="region of interest" description="Disordered" evidence="1">
    <location>
        <begin position="133"/>
        <end position="245"/>
    </location>
</feature>
<feature type="compositionally biased region" description="Low complexity" evidence="1">
    <location>
        <begin position="291"/>
        <end position="307"/>
    </location>
</feature>
<keyword evidence="3" id="KW-1185">Reference proteome</keyword>
<feature type="compositionally biased region" description="Pro residues" evidence="1">
    <location>
        <begin position="327"/>
        <end position="336"/>
    </location>
</feature>
<name>A0AAV5GKJ1_9BASI</name>
<feature type="compositionally biased region" description="Low complexity" evidence="1">
    <location>
        <begin position="47"/>
        <end position="93"/>
    </location>
</feature>
<dbReference type="EMBL" id="BQKY01000013">
    <property type="protein sequence ID" value="GJN93125.1"/>
    <property type="molecule type" value="Genomic_DNA"/>
</dbReference>
<evidence type="ECO:0000313" key="2">
    <source>
        <dbReference type="EMBL" id="GJN93125.1"/>
    </source>
</evidence>
<reference evidence="2 3" key="1">
    <citation type="submission" date="2021-12" db="EMBL/GenBank/DDBJ databases">
        <title>High titer production of polyol ester of fatty acids by Rhodotorula paludigena BS15 towards product separation-free biomass refinery.</title>
        <authorList>
            <person name="Mano J."/>
            <person name="Ono H."/>
            <person name="Tanaka T."/>
            <person name="Naito K."/>
            <person name="Sushida H."/>
            <person name="Ike M."/>
            <person name="Tokuyasu K."/>
            <person name="Kitaoka M."/>
        </authorList>
    </citation>
    <scope>NUCLEOTIDE SEQUENCE [LARGE SCALE GENOMIC DNA]</scope>
    <source>
        <strain evidence="2 3">BS15</strain>
    </source>
</reference>
<dbReference type="AlphaFoldDB" id="A0AAV5GKJ1"/>
<feature type="compositionally biased region" description="Pro residues" evidence="1">
    <location>
        <begin position="227"/>
        <end position="243"/>
    </location>
</feature>
<feature type="compositionally biased region" description="Acidic residues" evidence="1">
    <location>
        <begin position="1"/>
        <end position="12"/>
    </location>
</feature>
<comment type="caution">
    <text evidence="2">The sequence shown here is derived from an EMBL/GenBank/DDBJ whole genome shotgun (WGS) entry which is preliminary data.</text>
</comment>
<feature type="region of interest" description="Disordered" evidence="1">
    <location>
        <begin position="283"/>
        <end position="359"/>
    </location>
</feature>
<feature type="compositionally biased region" description="Polar residues" evidence="1">
    <location>
        <begin position="179"/>
        <end position="191"/>
    </location>
</feature>
<feature type="compositionally biased region" description="Low complexity" evidence="1">
    <location>
        <begin position="29"/>
        <end position="40"/>
    </location>
</feature>
<feature type="compositionally biased region" description="Basic residues" evidence="1">
    <location>
        <begin position="94"/>
        <end position="104"/>
    </location>
</feature>
<feature type="compositionally biased region" description="Low complexity" evidence="1">
    <location>
        <begin position="314"/>
        <end position="326"/>
    </location>
</feature>
<sequence length="388" mass="39684">MDGCWDDDEGDDQGCYVYWDTPSLFAPKQGSSTSAASTSSPRRRPSQRSGAPSPSLGPQAPAAASATPKPKRTTTAAALPSPSGSAAGGSTRALRQRKKRKPGRRGAAEPSSQPLDARTLEMVSQLAMKVNARAAGIVSPAVGKTSSTSREDRTAQGTKGKGKAANVEVAKREPLRPSPNANLASGSTTPFRRTPARAGRTAQTTLSLGASKPSLSRTSPSPRKKSAPPPAAPPPPARAPPALPALAKTISTATISVEDEDSFFDDLDESFELALSQLDESALVPTPPSSLAPAAAAAAPSAPAAPSTRPPAPAASRKASLAAAPPCARPAPPPAGRPSSLILHTSRASQRALSPSKQRALEELAQKEVEALSAAALLGDEGWSDDEF</sequence>
<accession>A0AAV5GKJ1</accession>
<dbReference type="Proteomes" id="UP001342314">
    <property type="component" value="Unassembled WGS sequence"/>
</dbReference>
<gene>
    <name evidence="2" type="ORF">Rhopal_006170-T1</name>
</gene>
<organism evidence="2 3">
    <name type="scientific">Rhodotorula paludigena</name>
    <dbReference type="NCBI Taxonomy" id="86838"/>
    <lineage>
        <taxon>Eukaryota</taxon>
        <taxon>Fungi</taxon>
        <taxon>Dikarya</taxon>
        <taxon>Basidiomycota</taxon>
        <taxon>Pucciniomycotina</taxon>
        <taxon>Microbotryomycetes</taxon>
        <taxon>Sporidiobolales</taxon>
        <taxon>Sporidiobolaceae</taxon>
        <taxon>Rhodotorula</taxon>
    </lineage>
</organism>
<protein>
    <submittedName>
        <fullName evidence="2">Uncharacterized protein</fullName>
    </submittedName>
</protein>
<evidence type="ECO:0000313" key="3">
    <source>
        <dbReference type="Proteomes" id="UP001342314"/>
    </source>
</evidence>
<feature type="region of interest" description="Disordered" evidence="1">
    <location>
        <begin position="1"/>
        <end position="118"/>
    </location>
</feature>
<feature type="compositionally biased region" description="Low complexity" evidence="1">
    <location>
        <begin position="210"/>
        <end position="221"/>
    </location>
</feature>
<feature type="compositionally biased region" description="Polar residues" evidence="1">
    <location>
        <begin position="342"/>
        <end position="357"/>
    </location>
</feature>
<evidence type="ECO:0000256" key="1">
    <source>
        <dbReference type="SAM" id="MobiDB-lite"/>
    </source>
</evidence>